<dbReference type="InterPro" id="IPR012676">
    <property type="entry name" value="TGS-like"/>
</dbReference>
<keyword evidence="8" id="KW-1185">Reference proteome</keyword>
<dbReference type="Gene3D" id="1.10.3210.10">
    <property type="entry name" value="Hypothetical protein af1432"/>
    <property type="match status" value="1"/>
</dbReference>
<reference evidence="8" key="1">
    <citation type="submission" date="2009-12" db="EMBL/GenBank/DDBJ databases">
        <title>Sequence of Clostridiales genomosp. BVAB3 str. UPII9-5.</title>
        <authorList>
            <person name="Madupu R."/>
            <person name="Durkin A.S."/>
            <person name="Torralba M."/>
            <person name="Methe B."/>
            <person name="Sutton G.G."/>
            <person name="Strausberg R.L."/>
            <person name="Nelson K.E."/>
        </authorList>
    </citation>
    <scope>NUCLEOTIDE SEQUENCE [LARGE SCALE GENOMIC DNA]</scope>
    <source>
        <strain evidence="8">W1219</strain>
    </source>
</reference>
<proteinExistence type="inferred from homology"/>
<dbReference type="Proteomes" id="UP000005017">
    <property type="component" value="Unassembled WGS sequence"/>
</dbReference>
<dbReference type="Pfam" id="PF02824">
    <property type="entry name" value="TGS"/>
    <property type="match status" value="1"/>
</dbReference>
<protein>
    <recommendedName>
        <fullName evidence="2">GTP diphosphokinase</fullName>
        <ecNumber evidence="2">2.7.6.5</ecNumber>
    </recommendedName>
</protein>
<dbReference type="FunFam" id="3.30.460.10:FF:000001">
    <property type="entry name" value="GTP pyrophosphokinase RelA"/>
    <property type="match status" value="1"/>
</dbReference>
<evidence type="ECO:0000256" key="1">
    <source>
        <dbReference type="ARBA" id="ARBA00004976"/>
    </source>
</evidence>
<evidence type="ECO:0000256" key="3">
    <source>
        <dbReference type="ARBA" id="ARBA00048244"/>
    </source>
</evidence>
<dbReference type="SUPFAM" id="SSF109604">
    <property type="entry name" value="HD-domain/PDEase-like"/>
    <property type="match status" value="1"/>
</dbReference>
<evidence type="ECO:0000256" key="4">
    <source>
        <dbReference type="RuleBase" id="RU003847"/>
    </source>
</evidence>
<dbReference type="Pfam" id="PF04607">
    <property type="entry name" value="RelA_SpoT"/>
    <property type="match status" value="1"/>
</dbReference>
<dbReference type="InterPro" id="IPR004811">
    <property type="entry name" value="RelA/Spo_fam"/>
</dbReference>
<comment type="function">
    <text evidence="4">In eubacteria ppGpp (guanosine 3'-diphosphate 5'-diphosphate) is a mediator of the stringent response that coordinates a variety of cellular activities in response to changes in nutritional abundance.</text>
</comment>
<dbReference type="CDD" id="cd00077">
    <property type="entry name" value="HDc"/>
    <property type="match status" value="1"/>
</dbReference>
<dbReference type="EC" id="2.7.6.5" evidence="2"/>
<dbReference type="Pfam" id="PF13328">
    <property type="entry name" value="HD_4"/>
    <property type="match status" value="1"/>
</dbReference>
<dbReference type="CDD" id="cd01668">
    <property type="entry name" value="TGS_RSH"/>
    <property type="match status" value="1"/>
</dbReference>
<comment type="caution">
    <text evidence="7">The sequence shown here is derived from an EMBL/GenBank/DDBJ whole genome shotgun (WGS) entry which is preliminary data.</text>
</comment>
<evidence type="ECO:0000256" key="2">
    <source>
        <dbReference type="ARBA" id="ARBA00013251"/>
    </source>
</evidence>
<dbReference type="FunFam" id="3.10.20.30:FF:000002">
    <property type="entry name" value="GTP pyrophosphokinase (RelA/SpoT)"/>
    <property type="match status" value="1"/>
</dbReference>
<dbReference type="InterPro" id="IPR007685">
    <property type="entry name" value="RelA_SpoT"/>
</dbReference>
<dbReference type="Pfam" id="PF13291">
    <property type="entry name" value="ACT_4"/>
    <property type="match status" value="1"/>
</dbReference>
<dbReference type="GO" id="GO:0015970">
    <property type="term" value="P:guanosine tetraphosphate biosynthetic process"/>
    <property type="evidence" value="ECO:0007669"/>
    <property type="project" value="UniProtKB-UniPathway"/>
</dbReference>
<dbReference type="PROSITE" id="PS51880">
    <property type="entry name" value="TGS"/>
    <property type="match status" value="1"/>
</dbReference>
<organism evidence="7 8">
    <name type="scientific">Bulleidia extructa W1219</name>
    <dbReference type="NCBI Taxonomy" id="679192"/>
    <lineage>
        <taxon>Bacteria</taxon>
        <taxon>Bacillati</taxon>
        <taxon>Bacillota</taxon>
        <taxon>Erysipelotrichia</taxon>
        <taxon>Erysipelotrichales</taxon>
        <taxon>Erysipelotrichaceae</taxon>
        <taxon>Bulleidia</taxon>
    </lineage>
</organism>
<dbReference type="Gene3D" id="3.30.70.260">
    <property type="match status" value="1"/>
</dbReference>
<comment type="catalytic activity">
    <reaction evidence="3">
        <text>GTP + ATP = guanosine 3'-diphosphate 5'-triphosphate + AMP</text>
        <dbReference type="Rhea" id="RHEA:22088"/>
        <dbReference type="ChEBI" id="CHEBI:30616"/>
        <dbReference type="ChEBI" id="CHEBI:37565"/>
        <dbReference type="ChEBI" id="CHEBI:142410"/>
        <dbReference type="ChEBI" id="CHEBI:456215"/>
        <dbReference type="EC" id="2.7.6.5"/>
    </reaction>
</comment>
<dbReference type="SUPFAM" id="SSF55021">
    <property type="entry name" value="ACT-like"/>
    <property type="match status" value="1"/>
</dbReference>
<comment type="similarity">
    <text evidence="4">Belongs to the relA/spoT family.</text>
</comment>
<evidence type="ECO:0000259" key="6">
    <source>
        <dbReference type="PROSITE" id="PS51880"/>
    </source>
</evidence>
<dbReference type="InterPro" id="IPR043519">
    <property type="entry name" value="NT_sf"/>
</dbReference>
<dbReference type="SUPFAM" id="SSF81301">
    <property type="entry name" value="Nucleotidyltransferase"/>
    <property type="match status" value="1"/>
</dbReference>
<comment type="pathway">
    <text evidence="1">Purine metabolism; ppGpp biosynthesis; ppGpp from GTP: step 1/2.</text>
</comment>
<dbReference type="InterPro" id="IPR045865">
    <property type="entry name" value="ACT-like_dom_sf"/>
</dbReference>
<dbReference type="EMBL" id="ADFR01000016">
    <property type="protein sequence ID" value="EFC05304.1"/>
    <property type="molecule type" value="Genomic_DNA"/>
</dbReference>
<dbReference type="GO" id="GO:0005886">
    <property type="term" value="C:plasma membrane"/>
    <property type="evidence" value="ECO:0007669"/>
    <property type="project" value="TreeGrafter"/>
</dbReference>
<dbReference type="InterPro" id="IPR003607">
    <property type="entry name" value="HD/PDEase_dom"/>
</dbReference>
<sequence length="732" mass="83518">MKQIMNNPGISDVLKEAQTYIHQEESLSLIEKAANYALEKHAGQFRKSGEPYFFHLANVAYILATLRVDPQTISAGFLHDVIEDCGILKETLAKDFGEEVASLVESVTKIGTLEYKGKDDPEYQAANHRKIFIAMARDIRVILIKLCDRLHNMRTLQFQPEASQKRIASETLDVYTPIAHRLGISTIKNELEDLSFYYLNREEYYRIAHLVEAKKTERDHNVNVMIQDISTVLRENHLEFRIFGRSKHLYSIYRKMKKKNKRFDEILDLLAIRIVTKTELNCYEILGYIHATYKPIPGRLKDYIAVPKPNMYQSLHTTIIGDSGKIFEVQIRTEEMDAIAERGIAAHWRYKEGTKYDKHTANKEIEAKLSWFRDFAIYSEENASPCEYMETLQKDIFEANVYVMTPKGRVIDLPSGATPLDFAYRIHTDVGHTTVGAIVNDAMVPLNTPLHTGDVVHIRTQKGTGPSEDWLNVVKTNQAKNKIKAYFLKKESQLKEERVPDGERALSEELRKRGFDPKEYMDKNKLFELCNSFPASNYTELMYGIATRNINIGLVAERLTNQKSRVAEDLNLSRSLNRSSVKKVSKSGLVVPGIDSIKMSLAHCCLPVYGDAIVGHITKTDGVKVHRSSCPNANHKGAHLIDVYWEEHMEDQTYQTDLLVIASDRNFLLTDIVTIVSQCRLTLEAINAVTNHETLTASFAMSVRVKNLEQLENLMANIRKIDSITSVERTIH</sequence>
<feature type="domain" description="ACT" evidence="5">
    <location>
        <begin position="657"/>
        <end position="732"/>
    </location>
</feature>
<feature type="domain" description="TGS" evidence="6">
    <location>
        <begin position="397"/>
        <end position="460"/>
    </location>
</feature>
<dbReference type="AlphaFoldDB" id="D2MQN5"/>
<dbReference type="InterPro" id="IPR033655">
    <property type="entry name" value="TGS_RelA/SpoT"/>
</dbReference>
<dbReference type="FunFam" id="1.10.3210.10:FF:000001">
    <property type="entry name" value="GTP pyrophosphokinase RelA"/>
    <property type="match status" value="1"/>
</dbReference>
<dbReference type="RefSeq" id="WP_006627698.1">
    <property type="nucleotide sequence ID" value="NZ_ADFR01000016.1"/>
</dbReference>
<accession>D2MQN5</accession>
<gene>
    <name evidence="7" type="ORF">HMPREF9013_0589</name>
</gene>
<dbReference type="CDD" id="cd04876">
    <property type="entry name" value="ACT_RelA-SpoT"/>
    <property type="match status" value="1"/>
</dbReference>
<name>D2MQN5_9FIRM</name>
<dbReference type="CDD" id="cd05399">
    <property type="entry name" value="NT_Rel-Spo_like"/>
    <property type="match status" value="1"/>
</dbReference>
<dbReference type="Gene3D" id="3.10.20.30">
    <property type="match status" value="1"/>
</dbReference>
<evidence type="ECO:0000313" key="8">
    <source>
        <dbReference type="Proteomes" id="UP000005017"/>
    </source>
</evidence>
<dbReference type="InterPro" id="IPR004095">
    <property type="entry name" value="TGS"/>
</dbReference>
<dbReference type="NCBIfam" id="TIGR00691">
    <property type="entry name" value="spoT_relA"/>
    <property type="match status" value="1"/>
</dbReference>
<dbReference type="PANTHER" id="PTHR21262:SF31">
    <property type="entry name" value="GTP PYROPHOSPHOKINASE"/>
    <property type="match status" value="1"/>
</dbReference>
<dbReference type="STRING" id="679192.HMPREF9013_0589"/>
<dbReference type="SMART" id="SM00471">
    <property type="entry name" value="HDc"/>
    <property type="match status" value="1"/>
</dbReference>
<evidence type="ECO:0000313" key="7">
    <source>
        <dbReference type="EMBL" id="EFC05304.1"/>
    </source>
</evidence>
<dbReference type="SMART" id="SM00954">
    <property type="entry name" value="RelA_SpoT"/>
    <property type="match status" value="1"/>
</dbReference>
<dbReference type="PANTHER" id="PTHR21262">
    <property type="entry name" value="GUANOSINE-3',5'-BIS DIPHOSPHATE 3'-PYROPHOSPHOHYDROLASE"/>
    <property type="match status" value="1"/>
</dbReference>
<dbReference type="GO" id="GO:0008728">
    <property type="term" value="F:GTP diphosphokinase activity"/>
    <property type="evidence" value="ECO:0007669"/>
    <property type="project" value="UniProtKB-EC"/>
</dbReference>
<dbReference type="eggNOG" id="COG0317">
    <property type="taxonomic scope" value="Bacteria"/>
</dbReference>
<dbReference type="PROSITE" id="PS51671">
    <property type="entry name" value="ACT"/>
    <property type="match status" value="1"/>
</dbReference>
<evidence type="ECO:0000259" key="5">
    <source>
        <dbReference type="PROSITE" id="PS51671"/>
    </source>
</evidence>
<dbReference type="UniPathway" id="UPA00908">
    <property type="reaction ID" value="UER00884"/>
</dbReference>
<dbReference type="InterPro" id="IPR002912">
    <property type="entry name" value="ACT_dom"/>
</dbReference>
<dbReference type="InterPro" id="IPR012675">
    <property type="entry name" value="Beta-grasp_dom_sf"/>
</dbReference>
<dbReference type="Gene3D" id="3.30.460.10">
    <property type="entry name" value="Beta Polymerase, domain 2"/>
    <property type="match status" value="1"/>
</dbReference>
<dbReference type="SUPFAM" id="SSF81271">
    <property type="entry name" value="TGS-like"/>
    <property type="match status" value="1"/>
</dbReference>